<keyword evidence="1" id="KW-0238">DNA-binding</keyword>
<sequence length="499" mass="55390">MAEIPRVLGAVRLSRVSDSTTSPARQREVVEQWSRFQQGELVHVAEDLDVSGAVSPFEREGLGPWLNDPAKMARWDVLVAWKLDRISRSALDTLMLLQWAEEHGKRIVAVADSLDSQSQMGRVWIQLAAIFAEVERTNTKERVLAARAHLRLTGKHAGGRPPYGYRSVADGTGNRVLEIDEEQSLILRGIVEDVLDGNSLGSIVSSLNGYGVPSPRSGEALKRGRKEWTVNGLRDLLRAQSLRGWSTYRGNPVLGPDGAPVKRGPELLDAATFQALQEELDRRKAELPERRATRSPRASLLLNVAFCECGGRLVAGVTGHGGRRYACIESRAVKPDRCRIVQTVNAGPLEDYARREFLAVMGSQPVVEVILTPGVDYSAEIREARSSLERLDEAFTAGAYEGDVDTFTTLRRGIRSRIDRLEAEPARPPTTEVRETGRTFAELWAVGSTADRRDLMLRAGFRVEVGPARGRGRYARIEERFTPVWGPPEQETFDDYIES</sequence>
<accession>A0A5N0UWY3</accession>
<dbReference type="SUPFAM" id="SSF53041">
    <property type="entry name" value="Resolvase-like"/>
    <property type="match status" value="1"/>
</dbReference>
<protein>
    <recommendedName>
        <fullName evidence="7">Recombinase family protein</fullName>
    </recommendedName>
</protein>
<gene>
    <name evidence="5" type="ORF">FPZ12_029640</name>
</gene>
<dbReference type="AlphaFoldDB" id="A0A5N0UWY3"/>
<dbReference type="RefSeq" id="WP_144748787.1">
    <property type="nucleotide sequence ID" value="NZ_VMNW02000056.1"/>
</dbReference>
<dbReference type="CDD" id="cd00338">
    <property type="entry name" value="Ser_Recombinase"/>
    <property type="match status" value="1"/>
</dbReference>
<dbReference type="InterPro" id="IPR050639">
    <property type="entry name" value="SSR_resolvase"/>
</dbReference>
<dbReference type="Gene3D" id="3.40.50.1390">
    <property type="entry name" value="Resolvase, N-terminal catalytic domain"/>
    <property type="match status" value="1"/>
</dbReference>
<evidence type="ECO:0000313" key="5">
    <source>
        <dbReference type="EMBL" id="KAA9155561.1"/>
    </source>
</evidence>
<feature type="domain" description="Resolvase/invertase-type recombinase catalytic" evidence="3">
    <location>
        <begin position="6"/>
        <end position="154"/>
    </location>
</feature>
<reference evidence="5" key="1">
    <citation type="submission" date="2019-09" db="EMBL/GenBank/DDBJ databases">
        <authorList>
            <person name="Teo W.F.A."/>
            <person name="Duangmal K."/>
        </authorList>
    </citation>
    <scope>NUCLEOTIDE SEQUENCE [LARGE SCALE GENOMIC DNA]</scope>
    <source>
        <strain evidence="5">K81G1</strain>
    </source>
</reference>
<dbReference type="Gene3D" id="3.90.1750.20">
    <property type="entry name" value="Putative Large Serine Recombinase, Chain B, Domain 2"/>
    <property type="match status" value="1"/>
</dbReference>
<feature type="domain" description="Recombinase" evidence="4">
    <location>
        <begin position="162"/>
        <end position="286"/>
    </location>
</feature>
<dbReference type="InterPro" id="IPR036162">
    <property type="entry name" value="Resolvase-like_N_sf"/>
</dbReference>
<dbReference type="Pfam" id="PF07508">
    <property type="entry name" value="Recombinase"/>
    <property type="match status" value="1"/>
</dbReference>
<evidence type="ECO:0000256" key="2">
    <source>
        <dbReference type="ARBA" id="ARBA00023172"/>
    </source>
</evidence>
<dbReference type="PANTHER" id="PTHR30461:SF2">
    <property type="entry name" value="SERINE RECOMBINASE PINE-RELATED"/>
    <property type="match status" value="1"/>
</dbReference>
<dbReference type="InterPro" id="IPR006119">
    <property type="entry name" value="Resolv_N"/>
</dbReference>
<dbReference type="EMBL" id="VMNW02000056">
    <property type="protein sequence ID" value="KAA9155561.1"/>
    <property type="molecule type" value="Genomic_DNA"/>
</dbReference>
<dbReference type="InterPro" id="IPR011109">
    <property type="entry name" value="DNA_bind_recombinase_dom"/>
</dbReference>
<evidence type="ECO:0000256" key="1">
    <source>
        <dbReference type="ARBA" id="ARBA00023125"/>
    </source>
</evidence>
<keyword evidence="6" id="KW-1185">Reference proteome</keyword>
<evidence type="ECO:0008006" key="7">
    <source>
        <dbReference type="Google" id="ProtNLM"/>
    </source>
</evidence>
<evidence type="ECO:0000259" key="4">
    <source>
        <dbReference type="PROSITE" id="PS51737"/>
    </source>
</evidence>
<name>A0A5N0UWY3_9PSEU</name>
<keyword evidence="2" id="KW-0233">DNA recombination</keyword>
<dbReference type="GO" id="GO:0000150">
    <property type="term" value="F:DNA strand exchange activity"/>
    <property type="evidence" value="ECO:0007669"/>
    <property type="project" value="InterPro"/>
</dbReference>
<dbReference type="SMART" id="SM00857">
    <property type="entry name" value="Resolvase"/>
    <property type="match status" value="1"/>
</dbReference>
<dbReference type="Pfam" id="PF00239">
    <property type="entry name" value="Resolvase"/>
    <property type="match status" value="1"/>
</dbReference>
<dbReference type="PROSITE" id="PS51736">
    <property type="entry name" value="RECOMBINASES_3"/>
    <property type="match status" value="1"/>
</dbReference>
<organism evidence="5 6">
    <name type="scientific">Amycolatopsis acidicola</name>
    <dbReference type="NCBI Taxonomy" id="2596893"/>
    <lineage>
        <taxon>Bacteria</taxon>
        <taxon>Bacillati</taxon>
        <taxon>Actinomycetota</taxon>
        <taxon>Actinomycetes</taxon>
        <taxon>Pseudonocardiales</taxon>
        <taxon>Pseudonocardiaceae</taxon>
        <taxon>Amycolatopsis</taxon>
    </lineage>
</organism>
<dbReference type="PROSITE" id="PS51737">
    <property type="entry name" value="RECOMBINASE_DNA_BIND"/>
    <property type="match status" value="1"/>
</dbReference>
<evidence type="ECO:0000259" key="3">
    <source>
        <dbReference type="PROSITE" id="PS51736"/>
    </source>
</evidence>
<proteinExistence type="predicted"/>
<comment type="caution">
    <text evidence="5">The sequence shown here is derived from an EMBL/GenBank/DDBJ whole genome shotgun (WGS) entry which is preliminary data.</text>
</comment>
<dbReference type="GO" id="GO:0003677">
    <property type="term" value="F:DNA binding"/>
    <property type="evidence" value="ECO:0007669"/>
    <property type="project" value="UniProtKB-KW"/>
</dbReference>
<dbReference type="InterPro" id="IPR038109">
    <property type="entry name" value="DNA_bind_recomb_sf"/>
</dbReference>
<dbReference type="Proteomes" id="UP000319769">
    <property type="component" value="Unassembled WGS sequence"/>
</dbReference>
<dbReference type="PANTHER" id="PTHR30461">
    <property type="entry name" value="DNA-INVERTASE FROM LAMBDOID PROPHAGE"/>
    <property type="match status" value="1"/>
</dbReference>
<evidence type="ECO:0000313" key="6">
    <source>
        <dbReference type="Proteomes" id="UP000319769"/>
    </source>
</evidence>
<dbReference type="OrthoDB" id="4367319at2"/>